<dbReference type="AlphaFoldDB" id="A0A8J3W707"/>
<proteinExistence type="predicted"/>
<dbReference type="RefSeq" id="WP_203893554.1">
    <property type="nucleotide sequence ID" value="NZ_BOOH01000045.1"/>
</dbReference>
<dbReference type="EMBL" id="BOOH01000045">
    <property type="protein sequence ID" value="GIH79084.1"/>
    <property type="molecule type" value="Genomic_DNA"/>
</dbReference>
<evidence type="ECO:0000313" key="3">
    <source>
        <dbReference type="Proteomes" id="UP000616724"/>
    </source>
</evidence>
<evidence type="ECO:0000313" key="2">
    <source>
        <dbReference type="EMBL" id="GIH79084.1"/>
    </source>
</evidence>
<evidence type="ECO:0000256" key="1">
    <source>
        <dbReference type="SAM" id="Phobius"/>
    </source>
</evidence>
<organism evidence="2 3">
    <name type="scientific">Planobispora longispora</name>
    <dbReference type="NCBI Taxonomy" id="28887"/>
    <lineage>
        <taxon>Bacteria</taxon>
        <taxon>Bacillati</taxon>
        <taxon>Actinomycetota</taxon>
        <taxon>Actinomycetes</taxon>
        <taxon>Streptosporangiales</taxon>
        <taxon>Streptosporangiaceae</taxon>
        <taxon>Planobispora</taxon>
    </lineage>
</organism>
<keyword evidence="3" id="KW-1185">Reference proteome</keyword>
<reference evidence="2 3" key="1">
    <citation type="submission" date="2021-01" db="EMBL/GenBank/DDBJ databases">
        <title>Whole genome shotgun sequence of Planobispora longispora NBRC 13918.</title>
        <authorList>
            <person name="Komaki H."/>
            <person name="Tamura T."/>
        </authorList>
    </citation>
    <scope>NUCLEOTIDE SEQUENCE [LARGE SCALE GENOMIC DNA]</scope>
    <source>
        <strain evidence="2 3">NBRC 13918</strain>
    </source>
</reference>
<accession>A0A8J3W707</accession>
<protein>
    <submittedName>
        <fullName evidence="2">Uncharacterized protein</fullName>
    </submittedName>
</protein>
<feature type="transmembrane region" description="Helical" evidence="1">
    <location>
        <begin position="75"/>
        <end position="93"/>
    </location>
</feature>
<feature type="transmembrane region" description="Helical" evidence="1">
    <location>
        <begin position="45"/>
        <end position="63"/>
    </location>
</feature>
<name>A0A8J3W707_9ACTN</name>
<keyword evidence="1" id="KW-0812">Transmembrane</keyword>
<comment type="caution">
    <text evidence="2">The sequence shown here is derived from an EMBL/GenBank/DDBJ whole genome shotgun (WGS) entry which is preliminary data.</text>
</comment>
<keyword evidence="1" id="KW-0472">Membrane</keyword>
<sequence>MGIGVAQGITLGISCLAAALGVYALVVKRVPRLAFLWRGQHDSRYYGWGMLSLAAFGLTASLGQDVMEPGSWPDTVMLVLSSTLFVAAFWLFLSARRAS</sequence>
<keyword evidence="1" id="KW-1133">Transmembrane helix</keyword>
<dbReference type="Proteomes" id="UP000616724">
    <property type="component" value="Unassembled WGS sequence"/>
</dbReference>
<feature type="transmembrane region" description="Helical" evidence="1">
    <location>
        <begin position="6"/>
        <end position="25"/>
    </location>
</feature>
<gene>
    <name evidence="2" type="ORF">Plo01_55130</name>
</gene>